<dbReference type="Proteomes" id="UP001382455">
    <property type="component" value="Unassembled WGS sequence"/>
</dbReference>
<dbReference type="InterPro" id="IPR027375">
    <property type="entry name" value="DKNYY"/>
</dbReference>
<dbReference type="RefSeq" id="WP_336436691.1">
    <property type="nucleotide sequence ID" value="NZ_JBAWKS010000002.1"/>
</dbReference>
<protein>
    <submittedName>
        <fullName evidence="1">DKNYY domain-containing protein</fullName>
    </submittedName>
</protein>
<accession>A0ABU8EZZ0</accession>
<sequence length="480" mass="55316">MDFLFNGKFWLSAVFIAVLLGFASQLRADDRPWLSYLINPSFWFSGAVDKDKSDSYYYSYDNQQIRYSPMGNWFELGNTLIEGADVETFEVLARDFAKDKNNIYYQSDVITSSVDYMTFSLINELIARDKNHVYVPSRFVAESALAEQSDSPLHIISDANPASFEIINDAWTRDDKQAYYYFVPQAVDVASLALLNEYIVKDAHSVFIKHDDRFIKTQVAGLHVNALNEQFIYDEHKLYWFDASYQQNDNGDSQSSVWLESVAYQNIDSFTQFNDDYFTLDDSVYFGKNRVAHADAKTFQIINNAGFAKDASQVFYQQHRLPNADAHSYALLLEHGSYGRDNSRIYYKNQLLGEKQTPLKVLSNDDYLVSGGKVFFQGKVIEGANADYFTLLERFASYASDGNAVYFQDKKIEGVDLNTVVVINRDMAIRDANFVYWHGSRVEGADVNTFMRSHRNYEKYDAEDKRYFYKNGIRVATRND</sequence>
<proteinExistence type="predicted"/>
<evidence type="ECO:0000313" key="2">
    <source>
        <dbReference type="Proteomes" id="UP001382455"/>
    </source>
</evidence>
<dbReference type="EMBL" id="JBAWKS010000002">
    <property type="protein sequence ID" value="MEI4551773.1"/>
    <property type="molecule type" value="Genomic_DNA"/>
</dbReference>
<reference evidence="1 2" key="1">
    <citation type="submission" date="2023-12" db="EMBL/GenBank/DDBJ databases">
        <title>Friends and Foes: Symbiotic and Algicidal bacterial influence on Karenia brevis blooms.</title>
        <authorList>
            <person name="Fei C."/>
            <person name="Mohamed A.R."/>
            <person name="Booker A."/>
            <person name="Arshad M."/>
            <person name="Klass S."/>
            <person name="Ahn S."/>
            <person name="Gilbert P.M."/>
            <person name="Heil C.A."/>
            <person name="Martinez J.M."/>
            <person name="Amin S.A."/>
        </authorList>
    </citation>
    <scope>NUCLEOTIDE SEQUENCE [LARGE SCALE GENOMIC DNA]</scope>
    <source>
        <strain evidence="1 2">CE15</strain>
    </source>
</reference>
<comment type="caution">
    <text evidence="1">The sequence shown here is derived from an EMBL/GenBank/DDBJ whole genome shotgun (WGS) entry which is preliminary data.</text>
</comment>
<name>A0ABU8EZZ0_9GAMM</name>
<keyword evidence="2" id="KW-1185">Reference proteome</keyword>
<organism evidence="1 2">
    <name type="scientific">Pseudoalteromonas spongiae</name>
    <dbReference type="NCBI Taxonomy" id="298657"/>
    <lineage>
        <taxon>Bacteria</taxon>
        <taxon>Pseudomonadati</taxon>
        <taxon>Pseudomonadota</taxon>
        <taxon>Gammaproteobacteria</taxon>
        <taxon>Alteromonadales</taxon>
        <taxon>Pseudoalteromonadaceae</taxon>
        <taxon>Pseudoalteromonas</taxon>
    </lineage>
</organism>
<evidence type="ECO:0000313" key="1">
    <source>
        <dbReference type="EMBL" id="MEI4551773.1"/>
    </source>
</evidence>
<gene>
    <name evidence="1" type="ORF">WAE96_19010</name>
</gene>
<dbReference type="Pfam" id="PF13644">
    <property type="entry name" value="DKNYY"/>
    <property type="match status" value="2"/>
</dbReference>